<dbReference type="InterPro" id="IPR037869">
    <property type="entry name" value="Spp1/CFP1"/>
</dbReference>
<feature type="domain" description="PHD-type" evidence="7">
    <location>
        <begin position="1"/>
        <end position="51"/>
    </location>
</feature>
<gene>
    <name evidence="8" type="ORF">SYNPS1DRAFT_5089</name>
</gene>
<keyword evidence="4" id="KW-0862">Zinc</keyword>
<dbReference type="GO" id="GO:0048188">
    <property type="term" value="C:Set1C/COMPASS complex"/>
    <property type="evidence" value="ECO:0007669"/>
    <property type="project" value="InterPro"/>
</dbReference>
<dbReference type="PROSITE" id="PS01359">
    <property type="entry name" value="ZF_PHD_1"/>
    <property type="match status" value="1"/>
</dbReference>
<evidence type="ECO:0000313" key="9">
    <source>
        <dbReference type="Proteomes" id="UP000278143"/>
    </source>
</evidence>
<dbReference type="GO" id="GO:0008270">
    <property type="term" value="F:zinc ion binding"/>
    <property type="evidence" value="ECO:0007669"/>
    <property type="project" value="UniProtKB-KW"/>
</dbReference>
<dbReference type="OrthoDB" id="436852at2759"/>
<dbReference type="Pfam" id="PF00628">
    <property type="entry name" value="PHD"/>
    <property type="match status" value="1"/>
</dbReference>
<reference evidence="9" key="1">
    <citation type="journal article" date="2018" name="Nat. Microbiol.">
        <title>Leveraging single-cell genomics to expand the fungal tree of life.</title>
        <authorList>
            <person name="Ahrendt S.R."/>
            <person name="Quandt C.A."/>
            <person name="Ciobanu D."/>
            <person name="Clum A."/>
            <person name="Salamov A."/>
            <person name="Andreopoulos B."/>
            <person name="Cheng J.F."/>
            <person name="Woyke T."/>
            <person name="Pelin A."/>
            <person name="Henrissat B."/>
            <person name="Reynolds N.K."/>
            <person name="Benny G.L."/>
            <person name="Smith M.E."/>
            <person name="James T.Y."/>
            <person name="Grigoriev I.V."/>
        </authorList>
    </citation>
    <scope>NUCLEOTIDE SEQUENCE [LARGE SCALE GENOMIC DNA]</scope>
    <source>
        <strain evidence="9">Benny S71-1</strain>
    </source>
</reference>
<dbReference type="GO" id="GO:0045893">
    <property type="term" value="P:positive regulation of DNA-templated transcription"/>
    <property type="evidence" value="ECO:0007669"/>
    <property type="project" value="TreeGrafter"/>
</dbReference>
<evidence type="ECO:0000313" key="8">
    <source>
        <dbReference type="EMBL" id="RKP23684.1"/>
    </source>
</evidence>
<dbReference type="InterPro" id="IPR001965">
    <property type="entry name" value="Znf_PHD"/>
</dbReference>
<dbReference type="InterPro" id="IPR019786">
    <property type="entry name" value="Zinc_finger_PHD-type_CS"/>
</dbReference>
<keyword evidence="5" id="KW-0539">Nucleus</keyword>
<dbReference type="PROSITE" id="PS50016">
    <property type="entry name" value="ZF_PHD_2"/>
    <property type="match status" value="1"/>
</dbReference>
<evidence type="ECO:0000256" key="4">
    <source>
        <dbReference type="ARBA" id="ARBA00022833"/>
    </source>
</evidence>
<dbReference type="AlphaFoldDB" id="A0A4P9YUZ9"/>
<evidence type="ECO:0000256" key="3">
    <source>
        <dbReference type="ARBA" id="ARBA00022771"/>
    </source>
</evidence>
<protein>
    <recommendedName>
        <fullName evidence="7">PHD-type domain-containing protein</fullName>
    </recommendedName>
</protein>
<feature type="non-terminal residue" evidence="8">
    <location>
        <position position="53"/>
    </location>
</feature>
<dbReference type="Proteomes" id="UP000278143">
    <property type="component" value="Unassembled WGS sequence"/>
</dbReference>
<organism evidence="8 9">
    <name type="scientific">Syncephalis pseudoplumigaleata</name>
    <dbReference type="NCBI Taxonomy" id="1712513"/>
    <lineage>
        <taxon>Eukaryota</taxon>
        <taxon>Fungi</taxon>
        <taxon>Fungi incertae sedis</taxon>
        <taxon>Zoopagomycota</taxon>
        <taxon>Zoopagomycotina</taxon>
        <taxon>Zoopagomycetes</taxon>
        <taxon>Zoopagales</taxon>
        <taxon>Piptocephalidaceae</taxon>
        <taxon>Syncephalis</taxon>
    </lineage>
</organism>
<accession>A0A4P9YUZ9</accession>
<dbReference type="InterPro" id="IPR013083">
    <property type="entry name" value="Znf_RING/FYVE/PHD"/>
</dbReference>
<evidence type="ECO:0000259" key="7">
    <source>
        <dbReference type="PROSITE" id="PS50016"/>
    </source>
</evidence>
<comment type="subcellular location">
    <subcellularLocation>
        <location evidence="1">Nucleus</location>
    </subcellularLocation>
</comment>
<dbReference type="EMBL" id="KZ990770">
    <property type="protein sequence ID" value="RKP23684.1"/>
    <property type="molecule type" value="Genomic_DNA"/>
</dbReference>
<name>A0A4P9YUZ9_9FUNG</name>
<evidence type="ECO:0000256" key="5">
    <source>
        <dbReference type="ARBA" id="ARBA00023242"/>
    </source>
</evidence>
<dbReference type="PANTHER" id="PTHR46174">
    <property type="entry name" value="CXXC-TYPE ZINC FINGER PROTEIN 1"/>
    <property type="match status" value="1"/>
</dbReference>
<evidence type="ECO:0000256" key="6">
    <source>
        <dbReference type="PROSITE-ProRule" id="PRU00146"/>
    </source>
</evidence>
<dbReference type="Gene3D" id="3.30.40.10">
    <property type="entry name" value="Zinc/RING finger domain, C3HC4 (zinc finger)"/>
    <property type="match status" value="1"/>
</dbReference>
<keyword evidence="9" id="KW-1185">Reference proteome</keyword>
<feature type="non-terminal residue" evidence="8">
    <location>
        <position position="1"/>
    </location>
</feature>
<sequence length="53" mass="6140">LCICRALVYDEQRFMILCDGCGQWFHGDCVDVEEATAEFLDKYYCPHCTGKWG</sequence>
<dbReference type="InterPro" id="IPR011011">
    <property type="entry name" value="Znf_FYVE_PHD"/>
</dbReference>
<dbReference type="PANTHER" id="PTHR46174:SF1">
    <property type="entry name" value="CXXC-TYPE ZINC FINGER PROTEIN 1"/>
    <property type="match status" value="1"/>
</dbReference>
<proteinExistence type="predicted"/>
<dbReference type="SUPFAM" id="SSF57903">
    <property type="entry name" value="FYVE/PHD zinc finger"/>
    <property type="match status" value="1"/>
</dbReference>
<keyword evidence="3 6" id="KW-0863">Zinc-finger</keyword>
<evidence type="ECO:0000256" key="2">
    <source>
        <dbReference type="ARBA" id="ARBA00022723"/>
    </source>
</evidence>
<dbReference type="InterPro" id="IPR019787">
    <property type="entry name" value="Znf_PHD-finger"/>
</dbReference>
<dbReference type="SMART" id="SM00249">
    <property type="entry name" value="PHD"/>
    <property type="match status" value="1"/>
</dbReference>
<evidence type="ECO:0000256" key="1">
    <source>
        <dbReference type="ARBA" id="ARBA00004123"/>
    </source>
</evidence>
<keyword evidence="2" id="KW-0479">Metal-binding</keyword>